<dbReference type="RefSeq" id="WP_347607092.1">
    <property type="nucleotide sequence ID" value="NZ_JBDPZC010000001.1"/>
</dbReference>
<dbReference type="PANTHER" id="PTHR35802:SF1">
    <property type="entry name" value="PROTEASE SYNTHASE AND SPORULATION PROTEIN PAI 2"/>
    <property type="match status" value="1"/>
</dbReference>
<accession>A0ABV0GAX8</accession>
<evidence type="ECO:0000313" key="2">
    <source>
        <dbReference type="Proteomes" id="UP001462640"/>
    </source>
</evidence>
<dbReference type="InterPro" id="IPR012349">
    <property type="entry name" value="Split_barrel_FMN-bd"/>
</dbReference>
<evidence type="ECO:0000313" key="1">
    <source>
        <dbReference type="EMBL" id="MEO3712213.1"/>
    </source>
</evidence>
<dbReference type="InterPro" id="IPR007396">
    <property type="entry name" value="TR_PAI2-type"/>
</dbReference>
<sequence>MNTPEIFRPRHASEIDRLIAHHPLALVISSEGTQIEASPLPLVLQRDTRGEGVLIGHFSRHNPQLALIRRQPRALVAFSGAQGYISTSWFRDRRYAPTWNYEAVHLQVHITLEDSPEAAAAALDTLVAHVEAPYPRPWHASEMGARKAQLAQHIVAFRARILDTQAQFKLGQGDPPEVMEDTYAGLERYGQHALALAMRRRERLEAGPAT</sequence>
<dbReference type="Proteomes" id="UP001462640">
    <property type="component" value="Unassembled WGS sequence"/>
</dbReference>
<comment type="caution">
    <text evidence="1">The sequence shown here is derived from an EMBL/GenBank/DDBJ whole genome shotgun (WGS) entry which is preliminary data.</text>
</comment>
<dbReference type="PIRSF" id="PIRSF010372">
    <property type="entry name" value="PaiB"/>
    <property type="match status" value="1"/>
</dbReference>
<dbReference type="Gene3D" id="2.30.110.10">
    <property type="entry name" value="Electron Transport, Fmn-binding Protein, Chain A"/>
    <property type="match status" value="1"/>
</dbReference>
<dbReference type="PANTHER" id="PTHR35802">
    <property type="entry name" value="PROTEASE SYNTHASE AND SPORULATION PROTEIN PAI 2"/>
    <property type="match status" value="1"/>
</dbReference>
<keyword evidence="2" id="KW-1185">Reference proteome</keyword>
<organism evidence="1 2">
    <name type="scientific">Roseateles flavus</name>
    <dbReference type="NCBI Taxonomy" id="3149041"/>
    <lineage>
        <taxon>Bacteria</taxon>
        <taxon>Pseudomonadati</taxon>
        <taxon>Pseudomonadota</taxon>
        <taxon>Betaproteobacteria</taxon>
        <taxon>Burkholderiales</taxon>
        <taxon>Sphaerotilaceae</taxon>
        <taxon>Roseateles</taxon>
    </lineage>
</organism>
<gene>
    <name evidence="1" type="ORF">ABDJ40_05460</name>
</gene>
<dbReference type="EMBL" id="JBDPZC010000001">
    <property type="protein sequence ID" value="MEO3712213.1"/>
    <property type="molecule type" value="Genomic_DNA"/>
</dbReference>
<proteinExistence type="predicted"/>
<protein>
    <submittedName>
        <fullName evidence="1">FMN-binding negative transcriptional regulator</fullName>
    </submittedName>
</protein>
<dbReference type="Pfam" id="PF04299">
    <property type="entry name" value="FMN_bind_2"/>
    <property type="match status" value="1"/>
</dbReference>
<name>A0ABV0GAX8_9BURK</name>
<reference evidence="1 2" key="1">
    <citation type="submission" date="2024-05" db="EMBL/GenBank/DDBJ databases">
        <title>Roseateles sp. 2.12 16S ribosomal RNA gene Genome sequencing and assembly.</title>
        <authorList>
            <person name="Woo H."/>
        </authorList>
    </citation>
    <scope>NUCLEOTIDE SEQUENCE [LARGE SCALE GENOMIC DNA]</scope>
    <source>
        <strain evidence="1 2">2.12</strain>
    </source>
</reference>
<dbReference type="SUPFAM" id="SSF50475">
    <property type="entry name" value="FMN-binding split barrel"/>
    <property type="match status" value="1"/>
</dbReference>